<dbReference type="Pfam" id="PF00496">
    <property type="entry name" value="SBP_bac_5"/>
    <property type="match status" value="1"/>
</dbReference>
<keyword evidence="4" id="KW-0732">Signal</keyword>
<dbReference type="EMBL" id="NRRV01000010">
    <property type="protein sequence ID" value="MBK1630262.1"/>
    <property type="molecule type" value="Genomic_DNA"/>
</dbReference>
<dbReference type="InterPro" id="IPR039424">
    <property type="entry name" value="SBP_5"/>
</dbReference>
<dbReference type="PANTHER" id="PTHR30290">
    <property type="entry name" value="PERIPLASMIC BINDING COMPONENT OF ABC TRANSPORTER"/>
    <property type="match status" value="1"/>
</dbReference>
<dbReference type="Gene3D" id="3.40.190.10">
    <property type="entry name" value="Periplasmic binding protein-like II"/>
    <property type="match status" value="1"/>
</dbReference>
<evidence type="ECO:0000256" key="4">
    <source>
        <dbReference type="ARBA" id="ARBA00022729"/>
    </source>
</evidence>
<comment type="subcellular location">
    <subcellularLocation>
        <location evidence="1">Cell envelope</location>
    </subcellularLocation>
</comment>
<dbReference type="InterPro" id="IPR000914">
    <property type="entry name" value="SBP_5_dom"/>
</dbReference>
<proteinExistence type="inferred from homology"/>
<evidence type="ECO:0000259" key="5">
    <source>
        <dbReference type="Pfam" id="PF00496"/>
    </source>
</evidence>
<organism evidence="6 7">
    <name type="scientific">Thiohalocapsa halophila</name>
    <dbReference type="NCBI Taxonomy" id="69359"/>
    <lineage>
        <taxon>Bacteria</taxon>
        <taxon>Pseudomonadati</taxon>
        <taxon>Pseudomonadota</taxon>
        <taxon>Gammaproteobacteria</taxon>
        <taxon>Chromatiales</taxon>
        <taxon>Chromatiaceae</taxon>
        <taxon>Thiohalocapsa</taxon>
    </lineage>
</organism>
<dbReference type="SUPFAM" id="SSF53850">
    <property type="entry name" value="Periplasmic binding protein-like II"/>
    <property type="match status" value="1"/>
</dbReference>
<accession>A0ABS1CEC5</accession>
<keyword evidence="3" id="KW-0813">Transport</keyword>
<comment type="caution">
    <text evidence="6">The sequence shown here is derived from an EMBL/GenBank/DDBJ whole genome shotgun (WGS) entry which is preliminary data.</text>
</comment>
<reference evidence="6 7" key="1">
    <citation type="journal article" date="2020" name="Microorganisms">
        <title>Osmotic Adaptation and Compatible Solute Biosynthesis of Phototrophic Bacteria as Revealed from Genome Analyses.</title>
        <authorList>
            <person name="Imhoff J.F."/>
            <person name="Rahn T."/>
            <person name="Kunzel S."/>
            <person name="Keller A."/>
            <person name="Neulinger S.C."/>
        </authorList>
    </citation>
    <scope>NUCLEOTIDE SEQUENCE [LARGE SCALE GENOMIC DNA]</scope>
    <source>
        <strain evidence="6 7">DSM 6210</strain>
    </source>
</reference>
<dbReference type="PROSITE" id="PS51257">
    <property type="entry name" value="PROKAR_LIPOPROTEIN"/>
    <property type="match status" value="1"/>
</dbReference>
<evidence type="ECO:0000256" key="2">
    <source>
        <dbReference type="ARBA" id="ARBA00005695"/>
    </source>
</evidence>
<evidence type="ECO:0000313" key="7">
    <source>
        <dbReference type="Proteomes" id="UP000748752"/>
    </source>
</evidence>
<name>A0ABS1CEC5_9GAMM</name>
<dbReference type="Gene3D" id="3.10.105.10">
    <property type="entry name" value="Dipeptide-binding Protein, Domain 3"/>
    <property type="match status" value="1"/>
</dbReference>
<dbReference type="PANTHER" id="PTHR30290:SF10">
    <property type="entry name" value="PERIPLASMIC OLIGOPEPTIDE-BINDING PROTEIN-RELATED"/>
    <property type="match status" value="1"/>
</dbReference>
<sequence length="496" mass="54279">MIRAAAASPLVALAGGCGRPEPPADGLCFAIANEPRNLDPRLATDAVSERVNRLLYARLVDFDGASRPVPGIADFEQLGPLRWRFRLRRDIAPFSDGTPVRAADVAATYASVLDPATASHHRAVLSVIARIEVQGARTLDFHLHEPEPLFAFHLGIGILPARLMAAGHGFQRAPLGSGPLALARWPAPGRLALHRRRDGLAVELVTVKDPNVRAMKLLRGEVELLQNDLPPELVGYLRGQPSVRVTRAPGVNFSYLGFNLADPATGRSEVRRAIAHAVDRAAILRWLFQGNGRLAEALFPPEHWAGAADLTPHPFDPARARALLAQAGYGPQRPLRLSYKTSSDPFRVRLATVIQAQLADVGIDLRVQSYDWGTFFGDVKAGRFQLYSLTWVGIRSPDIFRYAFHSAAMPPDGANRGRYQSAAADRLIDAAAAEPDAQRQAALYRSLQHLLHRDLPYLPLWYEDHVLASRRGVTGYRLAPDGHYDGLASVDPPRHA</sequence>
<dbReference type="Gene3D" id="3.90.76.10">
    <property type="entry name" value="Dipeptide-binding Protein, Domain 1"/>
    <property type="match status" value="1"/>
</dbReference>
<evidence type="ECO:0000256" key="3">
    <source>
        <dbReference type="ARBA" id="ARBA00022448"/>
    </source>
</evidence>
<protein>
    <submittedName>
        <fullName evidence="6">Peptide ABC transporter substrate-binding protein</fullName>
    </submittedName>
</protein>
<feature type="domain" description="Solute-binding protein family 5" evidence="5">
    <location>
        <begin position="79"/>
        <end position="400"/>
    </location>
</feature>
<comment type="similarity">
    <text evidence="2">Belongs to the bacterial solute-binding protein 5 family.</text>
</comment>
<evidence type="ECO:0000313" key="6">
    <source>
        <dbReference type="EMBL" id="MBK1630262.1"/>
    </source>
</evidence>
<dbReference type="PIRSF" id="PIRSF002741">
    <property type="entry name" value="MppA"/>
    <property type="match status" value="1"/>
</dbReference>
<dbReference type="Proteomes" id="UP000748752">
    <property type="component" value="Unassembled WGS sequence"/>
</dbReference>
<evidence type="ECO:0000256" key="1">
    <source>
        <dbReference type="ARBA" id="ARBA00004196"/>
    </source>
</evidence>
<dbReference type="InterPro" id="IPR030678">
    <property type="entry name" value="Peptide/Ni-bd"/>
</dbReference>
<keyword evidence="7" id="KW-1185">Reference proteome</keyword>
<gene>
    <name evidence="6" type="ORF">CKO31_05775</name>
</gene>
<dbReference type="CDD" id="cd00995">
    <property type="entry name" value="PBP2_NikA_DppA_OppA_like"/>
    <property type="match status" value="1"/>
</dbReference>